<dbReference type="SUPFAM" id="SSF49265">
    <property type="entry name" value="Fibronectin type III"/>
    <property type="match status" value="1"/>
</dbReference>
<comment type="caution">
    <text evidence="3">Lacks conserved residue(s) required for the propagation of feature annotation.</text>
</comment>
<dbReference type="Gene3D" id="3.10.100.10">
    <property type="entry name" value="Mannose-Binding Protein A, subunit A"/>
    <property type="match status" value="1"/>
</dbReference>
<feature type="compositionally biased region" description="Basic and acidic residues" evidence="4">
    <location>
        <begin position="163"/>
        <end position="174"/>
    </location>
</feature>
<dbReference type="PANTHER" id="PTHR22801">
    <property type="entry name" value="LITHOSTATHINE"/>
    <property type="match status" value="1"/>
</dbReference>
<dbReference type="Proteomes" id="UP001487740">
    <property type="component" value="Unassembled WGS sequence"/>
</dbReference>
<evidence type="ECO:0000256" key="1">
    <source>
        <dbReference type="ARBA" id="ARBA00022729"/>
    </source>
</evidence>
<evidence type="ECO:0000256" key="3">
    <source>
        <dbReference type="PROSITE-ProRule" id="PRU00302"/>
    </source>
</evidence>
<organism evidence="6 7">
    <name type="scientific">Scylla paramamosain</name>
    <name type="common">Mud crab</name>
    <dbReference type="NCBI Taxonomy" id="85552"/>
    <lineage>
        <taxon>Eukaryota</taxon>
        <taxon>Metazoa</taxon>
        <taxon>Ecdysozoa</taxon>
        <taxon>Arthropoda</taxon>
        <taxon>Crustacea</taxon>
        <taxon>Multicrustacea</taxon>
        <taxon>Malacostraca</taxon>
        <taxon>Eumalacostraca</taxon>
        <taxon>Eucarida</taxon>
        <taxon>Decapoda</taxon>
        <taxon>Pleocyemata</taxon>
        <taxon>Brachyura</taxon>
        <taxon>Eubrachyura</taxon>
        <taxon>Portunoidea</taxon>
        <taxon>Portunidae</taxon>
        <taxon>Portuninae</taxon>
        <taxon>Scylla</taxon>
    </lineage>
</organism>
<evidence type="ECO:0000313" key="6">
    <source>
        <dbReference type="EMBL" id="KAK8403123.1"/>
    </source>
</evidence>
<evidence type="ECO:0000313" key="7">
    <source>
        <dbReference type="Proteomes" id="UP001487740"/>
    </source>
</evidence>
<dbReference type="PANTHER" id="PTHR22801:SF63">
    <property type="entry name" value="C-TYPE LECTIN DOMAIN-CONTAINING PROTEIN"/>
    <property type="match status" value="1"/>
</dbReference>
<dbReference type="InterPro" id="IPR016187">
    <property type="entry name" value="CTDL_fold"/>
</dbReference>
<dbReference type="InterPro" id="IPR003961">
    <property type="entry name" value="FN3_dom"/>
</dbReference>
<dbReference type="InterPro" id="IPR013783">
    <property type="entry name" value="Ig-like_fold"/>
</dbReference>
<dbReference type="InterPro" id="IPR036116">
    <property type="entry name" value="FN3_sf"/>
</dbReference>
<feature type="region of interest" description="Disordered" evidence="4">
    <location>
        <begin position="161"/>
        <end position="194"/>
    </location>
</feature>
<dbReference type="EMBL" id="JARAKH010000007">
    <property type="protein sequence ID" value="KAK8403123.1"/>
    <property type="molecule type" value="Genomic_DNA"/>
</dbReference>
<accession>A0AAW0USN3</accession>
<evidence type="ECO:0000256" key="4">
    <source>
        <dbReference type="SAM" id="MobiDB-lite"/>
    </source>
</evidence>
<dbReference type="InterPro" id="IPR050801">
    <property type="entry name" value="Ca-Dep_Lectins_ImmuneDev"/>
</dbReference>
<evidence type="ECO:0000259" key="5">
    <source>
        <dbReference type="PROSITE" id="PS50923"/>
    </source>
</evidence>
<keyword evidence="3" id="KW-0768">Sushi</keyword>
<sequence>MWSNPGMWKAERGREGREGELVEGLPKVKENRYEWRTRCKKYLSIHLLVYGYVYDMDYVTFACASDSWCSVAQYMFANLYSLKLQTRAQFGPRLHQSVLSQPSRCADVFPTSSPRQVKPFSAFVMRILAGLMVCFALAAAVPEPQAGGIFRGRKISGRLSAGNRRDNTFEDKPNRGRTPAVANTPAPAPQKVAEPTSSCSENVCSSGYTKFQGQCYKVLNTDTPIDFTAAQRMCQGEGAVLAADKSPQIHNFMKALLEPHLSETVDSKYRRAFIGLMCQNGCDSPANWLYADGSGCEGNAFCDWHSVASTNEWNALPTSLYGASIAAMLDDFPDTSYRYKLQPYPADHTLQYMICQKGADSTEHLKPRTLTVNERLSNVVLQWNRPACKGDITSYILVLLGGSVSYDTEMKCTSEQCEFTLNPEVCNYCIHPNTDYTFSVAAVLSDSQLGPAISINKKIDVETCPNFETPFHTISTCRGVSEVIHDGSCDNQITWSKGSMCDAVCEVGYGFFVEPAPKYSCDAGGVWTPAGKAPECYEIVPVFSANLQFRIDYKRASIENLQHQFDGLVYKYNDIFCPYPEECGIGDLQIKSALDEDGSKMSEVIITIDTPVYNITDQTGFIELVREAVLTVSDDNAFMTLIDYDNIALVLPQKSNAFKASPQLCCHTCPEGHAYRLGNCVRCPTAECV</sequence>
<dbReference type="AlphaFoldDB" id="A0AAW0USN3"/>
<dbReference type="CDD" id="cd00037">
    <property type="entry name" value="CLECT"/>
    <property type="match status" value="1"/>
</dbReference>
<comment type="caution">
    <text evidence="6">The sequence shown here is derived from an EMBL/GenBank/DDBJ whole genome shotgun (WGS) entry which is preliminary data.</text>
</comment>
<name>A0AAW0USN3_SCYPA</name>
<dbReference type="PROSITE" id="PS50923">
    <property type="entry name" value="SUSHI"/>
    <property type="match status" value="1"/>
</dbReference>
<dbReference type="InterPro" id="IPR016186">
    <property type="entry name" value="C-type_lectin-like/link_sf"/>
</dbReference>
<dbReference type="SMART" id="SM00034">
    <property type="entry name" value="CLECT"/>
    <property type="match status" value="1"/>
</dbReference>
<keyword evidence="7" id="KW-1185">Reference proteome</keyword>
<dbReference type="Gene3D" id="2.60.40.10">
    <property type="entry name" value="Immunoglobulins"/>
    <property type="match status" value="1"/>
</dbReference>
<evidence type="ECO:0000256" key="2">
    <source>
        <dbReference type="ARBA" id="ARBA00023157"/>
    </source>
</evidence>
<proteinExistence type="predicted"/>
<gene>
    <name evidence="6" type="ORF">O3P69_000963</name>
</gene>
<protein>
    <recommendedName>
        <fullName evidence="5">Sushi domain-containing protein</fullName>
    </recommendedName>
</protein>
<dbReference type="InterPro" id="IPR001304">
    <property type="entry name" value="C-type_lectin-like"/>
</dbReference>
<feature type="domain" description="Sushi" evidence="5">
    <location>
        <begin position="475"/>
        <end position="538"/>
    </location>
</feature>
<reference evidence="6 7" key="1">
    <citation type="submission" date="2023-03" db="EMBL/GenBank/DDBJ databases">
        <title>High-quality genome of Scylla paramamosain provides insights in environmental adaptation.</title>
        <authorList>
            <person name="Zhang L."/>
        </authorList>
    </citation>
    <scope>NUCLEOTIDE SEQUENCE [LARGE SCALE GENOMIC DNA]</scope>
    <source>
        <strain evidence="6">LZ_2023a</strain>
        <tissue evidence="6">Muscle</tissue>
    </source>
</reference>
<dbReference type="CDD" id="cd00063">
    <property type="entry name" value="FN3"/>
    <property type="match status" value="1"/>
</dbReference>
<keyword evidence="1" id="KW-0732">Signal</keyword>
<keyword evidence="2" id="KW-1015">Disulfide bond</keyword>
<dbReference type="InterPro" id="IPR000436">
    <property type="entry name" value="Sushi_SCR_CCP_dom"/>
</dbReference>
<dbReference type="SUPFAM" id="SSF56436">
    <property type="entry name" value="C-type lectin-like"/>
    <property type="match status" value="1"/>
</dbReference>